<feature type="chain" id="PRO_5043919081" evidence="2">
    <location>
        <begin position="23"/>
        <end position="266"/>
    </location>
</feature>
<dbReference type="AlphaFoldDB" id="A0AAU7T8A9"/>
<dbReference type="EMBL" id="CP158165">
    <property type="protein sequence ID" value="XBV22821.1"/>
    <property type="molecule type" value="Genomic_DNA"/>
</dbReference>
<evidence type="ECO:0000256" key="1">
    <source>
        <dbReference type="SAM" id="MobiDB-lite"/>
    </source>
</evidence>
<proteinExistence type="predicted"/>
<dbReference type="Gene3D" id="3.40.1000.70">
    <property type="entry name" value="PknH-like extracellular domain"/>
    <property type="match status" value="1"/>
</dbReference>
<evidence type="ECO:0000313" key="3">
    <source>
        <dbReference type="EMBL" id="XBV22821.1"/>
    </source>
</evidence>
<reference evidence="3" key="1">
    <citation type="submission" date="2024-06" db="EMBL/GenBank/DDBJ databases">
        <title>Kribbella sp. strain HUAS MG21 genome sequences.</title>
        <authorList>
            <person name="Mo P."/>
        </authorList>
    </citation>
    <scope>NUCLEOTIDE SEQUENCE</scope>
    <source>
        <strain evidence="3">HUAS MG21</strain>
    </source>
</reference>
<feature type="region of interest" description="Disordered" evidence="1">
    <location>
        <begin position="25"/>
        <end position="69"/>
    </location>
</feature>
<dbReference type="RefSeq" id="WP_350275660.1">
    <property type="nucleotide sequence ID" value="NZ_CP158165.1"/>
</dbReference>
<sequence>MTKSLRAVACSAVLMLAFTACSGGTDSGSPTASSTPSSTPAPTSTTPATAPSSTPSSTPPAASPSAVPSAVPKRTAAQLAKALLVLADLPPGFSIEKDAAGDDADVTVSSKDSRCAKLVAFTNADNPPGSKASAGQSYSGGAQGPFIDETIDAMGSPAAAQALQKSFRQAVTACRTMSLKVPGEGTSPISVREVSAPDVGTDPVAVRFTATAGPAQGFEVTMVTAAVDDVVVAVTVVNGLPEDIEGASTAAVEKVEDTLAASTSGT</sequence>
<organism evidence="3">
    <name type="scientific">Kribbella sp. HUAS MG21</name>
    <dbReference type="NCBI Taxonomy" id="3160966"/>
    <lineage>
        <taxon>Bacteria</taxon>
        <taxon>Bacillati</taxon>
        <taxon>Actinomycetota</taxon>
        <taxon>Actinomycetes</taxon>
        <taxon>Propionibacteriales</taxon>
        <taxon>Kribbellaceae</taxon>
        <taxon>Kribbella</taxon>
    </lineage>
</organism>
<gene>
    <name evidence="3" type="ORF">ABN611_30180</name>
</gene>
<keyword evidence="2" id="KW-0732">Signal</keyword>
<name>A0AAU7T8A9_9ACTN</name>
<evidence type="ECO:0000256" key="2">
    <source>
        <dbReference type="SAM" id="SignalP"/>
    </source>
</evidence>
<dbReference type="InterPro" id="IPR038232">
    <property type="entry name" value="PknH-like_Extracell_sf"/>
</dbReference>
<accession>A0AAU7T8A9</accession>
<feature type="signal peptide" evidence="2">
    <location>
        <begin position="1"/>
        <end position="22"/>
    </location>
</feature>
<dbReference type="PROSITE" id="PS51257">
    <property type="entry name" value="PROKAR_LIPOPROTEIN"/>
    <property type="match status" value="1"/>
</dbReference>
<protein>
    <submittedName>
        <fullName evidence="3">Sensor domain-containing protein</fullName>
    </submittedName>
</protein>
<feature type="compositionally biased region" description="Low complexity" evidence="1">
    <location>
        <begin position="29"/>
        <end position="56"/>
    </location>
</feature>